<sequence length="413" mass="46474">MPVIVFGFSKMRRGVSFRSSKRVPTHMVMALGRAHNVSTVVQTLGRATFNGKSVLNENGFKNVTVLTTNSDLELCIGYQKYVEHVAKRLKQGDTFKAAVTGANEKIPGYANFLQHCNSRELGRIKGVLLFSPLTSSAKKNTRYSLSVCKLSTGARQWFVNTVNMCTLSPNESEAKEMYWFNGDAQKLLRSLIRLGKRHPSVAHEDIMDDLHEVEHQSMENIKTLLDQFCDEALISKCKQGRPNWVDVLLLDKLTSFLNPEMGDVPDEDECSESSDSESSDESLLPGSAVDYPIILLDSDDDDSSDGDIYEMVESDQTITTQPQKKRRIHRQGCNANQINRASIIDRSPRKSPRKSPQTIFYHSQFNGTASDGQSDVTISSYKEQTRMISPPRASSDREDFIEQPEKKEQIQYV</sequence>
<reference evidence="2 3" key="1">
    <citation type="submission" date="2024-10" db="EMBL/GenBank/DDBJ databases">
        <title>Updated reference genomes for cyclostephanoid diatoms.</title>
        <authorList>
            <person name="Roberts W.R."/>
            <person name="Alverson A.J."/>
        </authorList>
    </citation>
    <scope>NUCLEOTIDE SEQUENCE [LARGE SCALE GENOMIC DNA]</scope>
    <source>
        <strain evidence="2 3">AJA276-08</strain>
    </source>
</reference>
<accession>A0ABD3MME9</accession>
<dbReference type="EMBL" id="JALLAZ020001783">
    <property type="protein sequence ID" value="KAL3764033.1"/>
    <property type="molecule type" value="Genomic_DNA"/>
</dbReference>
<evidence type="ECO:0000313" key="2">
    <source>
        <dbReference type="EMBL" id="KAL3764033.1"/>
    </source>
</evidence>
<evidence type="ECO:0000256" key="1">
    <source>
        <dbReference type="SAM" id="MobiDB-lite"/>
    </source>
</evidence>
<protein>
    <submittedName>
        <fullName evidence="2">Uncharacterized protein</fullName>
    </submittedName>
</protein>
<feature type="compositionally biased region" description="Basic and acidic residues" evidence="1">
    <location>
        <begin position="394"/>
        <end position="413"/>
    </location>
</feature>
<evidence type="ECO:0000313" key="3">
    <source>
        <dbReference type="Proteomes" id="UP001530315"/>
    </source>
</evidence>
<gene>
    <name evidence="2" type="ORF">ACHAW5_005513</name>
</gene>
<dbReference type="Proteomes" id="UP001530315">
    <property type="component" value="Unassembled WGS sequence"/>
</dbReference>
<comment type="caution">
    <text evidence="2">The sequence shown here is derived from an EMBL/GenBank/DDBJ whole genome shotgun (WGS) entry which is preliminary data.</text>
</comment>
<organism evidence="2 3">
    <name type="scientific">Stephanodiscus triporus</name>
    <dbReference type="NCBI Taxonomy" id="2934178"/>
    <lineage>
        <taxon>Eukaryota</taxon>
        <taxon>Sar</taxon>
        <taxon>Stramenopiles</taxon>
        <taxon>Ochrophyta</taxon>
        <taxon>Bacillariophyta</taxon>
        <taxon>Coscinodiscophyceae</taxon>
        <taxon>Thalassiosirophycidae</taxon>
        <taxon>Stephanodiscales</taxon>
        <taxon>Stephanodiscaceae</taxon>
        <taxon>Stephanodiscus</taxon>
    </lineage>
</organism>
<dbReference type="AlphaFoldDB" id="A0ABD3MME9"/>
<feature type="region of interest" description="Disordered" evidence="1">
    <location>
        <begin position="260"/>
        <end position="285"/>
    </location>
</feature>
<keyword evidence="3" id="KW-1185">Reference proteome</keyword>
<proteinExistence type="predicted"/>
<name>A0ABD3MME9_9STRA</name>
<feature type="region of interest" description="Disordered" evidence="1">
    <location>
        <begin position="382"/>
        <end position="413"/>
    </location>
</feature>
<feature type="compositionally biased region" description="Acidic residues" evidence="1">
    <location>
        <begin position="263"/>
        <end position="280"/>
    </location>
</feature>